<sequence>MVDCVRTDFLMDIEQVKACATPRTKAIVPVHLYGRMVDLTSLVPWAHANGIFIVEDCAQAAGAKLFGKPAGSWGVMGCYSFYPDKNLGALGDGGAVISSSSELLGRLRKLRNHGGEVRYQHDIPGFNSRLDPIQASALQIKLRYLERWTRRRREIASWYGAYLADEASIELPNDPQDESHVYHLYVIKVKSSRRDELKKHLQKKGILTAVQYPVPVHLTPAYSSLEYQEGAFPNSELFARSILSLPMHISLTEDEVAKVAYEIRSFLSNG</sequence>
<evidence type="ECO:0000256" key="1">
    <source>
        <dbReference type="ARBA" id="ARBA00022898"/>
    </source>
</evidence>
<dbReference type="InterPro" id="IPR000653">
    <property type="entry name" value="DegT/StrS_aminotransferase"/>
</dbReference>
<dbReference type="EMBL" id="CP041969">
    <property type="protein sequence ID" value="QMV40610.1"/>
    <property type="molecule type" value="Genomic_DNA"/>
</dbReference>
<reference evidence="3 4" key="1">
    <citation type="submission" date="2019-07" db="EMBL/GenBank/DDBJ databases">
        <authorList>
            <person name="Kim J.K."/>
            <person name="Cheong H.-M."/>
            <person name="Choi Y."/>
            <person name="Hwang K.J."/>
            <person name="Lee S."/>
            <person name="Choi C."/>
        </authorList>
    </citation>
    <scope>NUCLEOTIDE SEQUENCE [LARGE SCALE GENOMIC DNA]</scope>
    <source>
        <strain evidence="3 4">KS 22</strain>
    </source>
</reference>
<evidence type="ECO:0000256" key="2">
    <source>
        <dbReference type="ARBA" id="ARBA00037999"/>
    </source>
</evidence>
<dbReference type="InterPro" id="IPR015424">
    <property type="entry name" value="PyrdxlP-dep_Trfase"/>
</dbReference>
<dbReference type="PANTHER" id="PTHR30244">
    <property type="entry name" value="TRANSAMINASE"/>
    <property type="match status" value="1"/>
</dbReference>
<accession>A0A7G5BUH6</accession>
<keyword evidence="4" id="KW-1185">Reference proteome</keyword>
<dbReference type="KEGG" id="cchl:FPL14_04870"/>
<dbReference type="Gene3D" id="3.40.640.10">
    <property type="entry name" value="Type I PLP-dependent aspartate aminotransferase-like (Major domain)"/>
    <property type="match status" value="1"/>
</dbReference>
<dbReference type="SUPFAM" id="SSF53383">
    <property type="entry name" value="PLP-dependent transferases"/>
    <property type="match status" value="1"/>
</dbReference>
<dbReference type="AlphaFoldDB" id="A0A7G5BUH6"/>
<evidence type="ECO:0000313" key="4">
    <source>
        <dbReference type="Proteomes" id="UP000515679"/>
    </source>
</evidence>
<organism evidence="3 4">
    <name type="scientific">Cohnella cholangitidis</name>
    <dbReference type="NCBI Taxonomy" id="2598458"/>
    <lineage>
        <taxon>Bacteria</taxon>
        <taxon>Bacillati</taxon>
        <taxon>Bacillota</taxon>
        <taxon>Bacilli</taxon>
        <taxon>Bacillales</taxon>
        <taxon>Paenibacillaceae</taxon>
        <taxon>Cohnella</taxon>
    </lineage>
</organism>
<dbReference type="InterPro" id="IPR015422">
    <property type="entry name" value="PyrdxlP-dep_Trfase_small"/>
</dbReference>
<keyword evidence="3" id="KW-0808">Transferase</keyword>
<protein>
    <submittedName>
        <fullName evidence="3">DegT/DnrJ/EryC1/StrS family aminotransferase</fullName>
    </submittedName>
</protein>
<keyword evidence="3" id="KW-0032">Aminotransferase</keyword>
<dbReference type="GO" id="GO:0030170">
    <property type="term" value="F:pyridoxal phosphate binding"/>
    <property type="evidence" value="ECO:0007669"/>
    <property type="project" value="TreeGrafter"/>
</dbReference>
<dbReference type="PANTHER" id="PTHR30244:SF36">
    <property type="entry name" value="3-OXO-GLUCOSE-6-PHOSPHATE:GLUTAMATE AMINOTRANSFERASE"/>
    <property type="match status" value="1"/>
</dbReference>
<dbReference type="InterPro" id="IPR015421">
    <property type="entry name" value="PyrdxlP-dep_Trfase_major"/>
</dbReference>
<dbReference type="CDD" id="cd00616">
    <property type="entry name" value="AHBA_syn"/>
    <property type="match status" value="1"/>
</dbReference>
<evidence type="ECO:0000313" key="3">
    <source>
        <dbReference type="EMBL" id="QMV40610.1"/>
    </source>
</evidence>
<dbReference type="Proteomes" id="UP000515679">
    <property type="component" value="Chromosome"/>
</dbReference>
<gene>
    <name evidence="3" type="ORF">FPL14_04870</name>
</gene>
<name>A0A7G5BUH6_9BACL</name>
<dbReference type="GO" id="GO:0008483">
    <property type="term" value="F:transaminase activity"/>
    <property type="evidence" value="ECO:0007669"/>
    <property type="project" value="UniProtKB-KW"/>
</dbReference>
<dbReference type="Gene3D" id="3.90.1150.10">
    <property type="entry name" value="Aspartate Aminotransferase, domain 1"/>
    <property type="match status" value="1"/>
</dbReference>
<keyword evidence="1" id="KW-0663">Pyridoxal phosphate</keyword>
<proteinExistence type="inferred from homology"/>
<dbReference type="GO" id="GO:0000271">
    <property type="term" value="P:polysaccharide biosynthetic process"/>
    <property type="evidence" value="ECO:0007669"/>
    <property type="project" value="TreeGrafter"/>
</dbReference>
<dbReference type="Pfam" id="PF01041">
    <property type="entry name" value="DegT_DnrJ_EryC1"/>
    <property type="match status" value="1"/>
</dbReference>
<comment type="similarity">
    <text evidence="2">Belongs to the DegT/DnrJ/EryC1 family.</text>
</comment>